<keyword evidence="5" id="KW-0340">Growth factor binding</keyword>
<evidence type="ECO:0000256" key="5">
    <source>
        <dbReference type="ARBA" id="ARBA00023183"/>
    </source>
</evidence>
<dbReference type="SMART" id="SM00121">
    <property type="entry name" value="IB"/>
    <property type="match status" value="1"/>
</dbReference>
<dbReference type="Ensembl" id="ENSSMAT00000027804.2">
    <property type="protein sequence ID" value="ENSSMAP00000027465.2"/>
    <property type="gene ID" value="ENSSMAG00000016647.2"/>
</dbReference>
<dbReference type="GeneTree" id="ENSGT00940000158092"/>
<evidence type="ECO:0000313" key="9">
    <source>
        <dbReference type="Ensembl" id="ENSSMAP00000027465.2"/>
    </source>
</evidence>
<dbReference type="PRINTS" id="PR01976">
    <property type="entry name" value="IGFBPFAMILY"/>
</dbReference>
<dbReference type="Gene3D" id="4.10.40.20">
    <property type="match status" value="1"/>
</dbReference>
<comment type="subcellular location">
    <subcellularLocation>
        <location evidence="1">Secreted</location>
    </subcellularLocation>
</comment>
<keyword evidence="3" id="KW-0341">Growth regulation</keyword>
<feature type="chain" id="PRO_5034461087" evidence="7">
    <location>
        <begin position="23"/>
        <end position="266"/>
    </location>
</feature>
<dbReference type="GO" id="GO:0005615">
    <property type="term" value="C:extracellular space"/>
    <property type="evidence" value="ECO:0007669"/>
    <property type="project" value="TreeGrafter"/>
</dbReference>
<accession>A0A8D3B2K1</accession>
<evidence type="ECO:0000256" key="7">
    <source>
        <dbReference type="SAM" id="SignalP"/>
    </source>
</evidence>
<keyword evidence="7" id="KW-0732">Signal</keyword>
<evidence type="ECO:0000313" key="10">
    <source>
        <dbReference type="Proteomes" id="UP000694558"/>
    </source>
</evidence>
<dbReference type="InterPro" id="IPR022321">
    <property type="entry name" value="IGFBP_1-6_chordata"/>
</dbReference>
<reference evidence="9" key="2">
    <citation type="submission" date="2025-08" db="UniProtKB">
        <authorList>
            <consortium name="Ensembl"/>
        </authorList>
    </citation>
    <scope>IDENTIFICATION</scope>
</reference>
<dbReference type="InterPro" id="IPR000867">
    <property type="entry name" value="IGFBP-like"/>
</dbReference>
<dbReference type="GO" id="GO:0043567">
    <property type="term" value="P:regulation of insulin-like growth factor receptor signaling pathway"/>
    <property type="evidence" value="ECO:0007669"/>
    <property type="project" value="TreeGrafter"/>
</dbReference>
<dbReference type="PANTHER" id="PTHR11551">
    <property type="entry name" value="INSULIN-LIKE GROWTH FACTOR BINDING PROTEIN"/>
    <property type="match status" value="1"/>
</dbReference>
<keyword evidence="4" id="KW-1015">Disulfide bond</keyword>
<feature type="domain" description="IGFBP N-terminal" evidence="8">
    <location>
        <begin position="25"/>
        <end position="106"/>
    </location>
</feature>
<dbReference type="GO" id="GO:0031995">
    <property type="term" value="F:insulin-like growth factor II binding"/>
    <property type="evidence" value="ECO:0007669"/>
    <property type="project" value="TreeGrafter"/>
</dbReference>
<name>A0A8D3B2K1_SCOMX</name>
<proteinExistence type="predicted"/>
<sequence>MPGLCVLCVAAALAALARLVGAAGPVVRCEPCDAAALLLCKPLPKECAERMREPGCGCCTTCALGEGQACGVYTARCGSGLTCQHQAGESRPLQALLEGRGACAPAASKKLSSILTPAQKPENGGNQVEEGCANATQTATVPPRRGDREGWTQSGLDGHQASAAQQADPEGSEQEEAELQGGVGVGRSQHGHAQLLPGEQEGDRVLSSVQRPEAGILLVRGQVRAAAAGPGRPGAGRDAVLQPGEQVRGRRDVEWTERERESGRTE</sequence>
<dbReference type="PROSITE" id="PS51323">
    <property type="entry name" value="IGFBP_N_2"/>
    <property type="match status" value="1"/>
</dbReference>
<evidence type="ECO:0000256" key="1">
    <source>
        <dbReference type="ARBA" id="ARBA00004613"/>
    </source>
</evidence>
<evidence type="ECO:0000256" key="4">
    <source>
        <dbReference type="ARBA" id="ARBA00023157"/>
    </source>
</evidence>
<dbReference type="InterPro" id="IPR009030">
    <property type="entry name" value="Growth_fac_rcpt_cys_sf"/>
</dbReference>
<organism evidence="9 10">
    <name type="scientific">Scophthalmus maximus</name>
    <name type="common">Turbot</name>
    <name type="synonym">Psetta maxima</name>
    <dbReference type="NCBI Taxonomy" id="52904"/>
    <lineage>
        <taxon>Eukaryota</taxon>
        <taxon>Metazoa</taxon>
        <taxon>Chordata</taxon>
        <taxon>Craniata</taxon>
        <taxon>Vertebrata</taxon>
        <taxon>Euteleostomi</taxon>
        <taxon>Actinopterygii</taxon>
        <taxon>Neopterygii</taxon>
        <taxon>Teleostei</taxon>
        <taxon>Neoteleostei</taxon>
        <taxon>Acanthomorphata</taxon>
        <taxon>Carangaria</taxon>
        <taxon>Pleuronectiformes</taxon>
        <taxon>Pleuronectoidei</taxon>
        <taxon>Scophthalmidae</taxon>
        <taxon>Scophthalmus</taxon>
    </lineage>
</organism>
<dbReference type="PANTHER" id="PTHR11551:SF3">
    <property type="entry name" value="INSULIN-LIKE GROWTH FACTOR-BINDING PROTEIN 3"/>
    <property type="match status" value="1"/>
</dbReference>
<evidence type="ECO:0000256" key="3">
    <source>
        <dbReference type="ARBA" id="ARBA00022604"/>
    </source>
</evidence>
<dbReference type="GO" id="GO:0031994">
    <property type="term" value="F:insulin-like growth factor I binding"/>
    <property type="evidence" value="ECO:0007669"/>
    <property type="project" value="TreeGrafter"/>
</dbReference>
<feature type="compositionally biased region" description="Basic and acidic residues" evidence="6">
    <location>
        <begin position="247"/>
        <end position="266"/>
    </location>
</feature>
<evidence type="ECO:0000256" key="6">
    <source>
        <dbReference type="SAM" id="MobiDB-lite"/>
    </source>
</evidence>
<dbReference type="FunFam" id="4.10.40.20:FF:000001">
    <property type="entry name" value="Insulin-like growth factor binding protein 5"/>
    <property type="match status" value="1"/>
</dbReference>
<dbReference type="InterPro" id="IPR017891">
    <property type="entry name" value="Insulin_GF-bd_Cys-rich_CS"/>
</dbReference>
<keyword evidence="2" id="KW-0964">Secreted</keyword>
<reference evidence="9" key="1">
    <citation type="submission" date="2023-05" db="EMBL/GenBank/DDBJ databases">
        <title>High-quality long-read genome of Scophthalmus maximus.</title>
        <authorList>
            <person name="Lien S."/>
            <person name="Martinez P."/>
        </authorList>
    </citation>
    <scope>NUCLEOTIDE SEQUENCE [LARGE SCALE GENOMIC DNA]</scope>
</reference>
<dbReference type="GO" id="GO:0001968">
    <property type="term" value="F:fibronectin binding"/>
    <property type="evidence" value="ECO:0007669"/>
    <property type="project" value="TreeGrafter"/>
</dbReference>
<evidence type="ECO:0000256" key="2">
    <source>
        <dbReference type="ARBA" id="ARBA00022525"/>
    </source>
</evidence>
<feature type="region of interest" description="Disordered" evidence="6">
    <location>
        <begin position="227"/>
        <end position="266"/>
    </location>
</feature>
<dbReference type="AlphaFoldDB" id="A0A8D3B2K1"/>
<feature type="region of interest" description="Disordered" evidence="6">
    <location>
        <begin position="135"/>
        <end position="179"/>
    </location>
</feature>
<dbReference type="Pfam" id="PF00219">
    <property type="entry name" value="IGFBP"/>
    <property type="match status" value="1"/>
</dbReference>
<protein>
    <submittedName>
        <fullName evidence="9">Insulin-like growth factor binding protein 3</fullName>
    </submittedName>
</protein>
<gene>
    <name evidence="9" type="primary">IGFBP3</name>
</gene>
<dbReference type="SUPFAM" id="SSF57184">
    <property type="entry name" value="Growth factor receptor domain"/>
    <property type="match status" value="1"/>
</dbReference>
<feature type="signal peptide" evidence="7">
    <location>
        <begin position="1"/>
        <end position="22"/>
    </location>
</feature>
<dbReference type="PROSITE" id="PS00222">
    <property type="entry name" value="IGFBP_N_1"/>
    <property type="match status" value="1"/>
</dbReference>
<dbReference type="Proteomes" id="UP000694558">
    <property type="component" value="Chromosome 12"/>
</dbReference>
<evidence type="ECO:0000259" key="8">
    <source>
        <dbReference type="PROSITE" id="PS51323"/>
    </source>
</evidence>